<dbReference type="PANTHER" id="PTHR47356">
    <property type="entry name" value="FAD-DEPENDENT MONOOXYGENASE ASQG-RELATED"/>
    <property type="match status" value="1"/>
</dbReference>
<dbReference type="PRINTS" id="PR00420">
    <property type="entry name" value="RNGMNOXGNASE"/>
</dbReference>
<evidence type="ECO:0000256" key="1">
    <source>
        <dbReference type="ARBA" id="ARBA00007992"/>
    </source>
</evidence>
<feature type="domain" description="FAD-binding" evidence="5">
    <location>
        <begin position="316"/>
        <end position="396"/>
    </location>
</feature>
<evidence type="ECO:0000256" key="2">
    <source>
        <dbReference type="ARBA" id="ARBA00022630"/>
    </source>
</evidence>
<dbReference type="InterPro" id="IPR036188">
    <property type="entry name" value="FAD/NAD-bd_sf"/>
</dbReference>
<organism evidence="6 7">
    <name type="scientific">Mortierella hygrophila</name>
    <dbReference type="NCBI Taxonomy" id="979708"/>
    <lineage>
        <taxon>Eukaryota</taxon>
        <taxon>Fungi</taxon>
        <taxon>Fungi incertae sedis</taxon>
        <taxon>Mucoromycota</taxon>
        <taxon>Mortierellomycotina</taxon>
        <taxon>Mortierellomycetes</taxon>
        <taxon>Mortierellales</taxon>
        <taxon>Mortierellaceae</taxon>
        <taxon>Mortierella</taxon>
    </lineage>
</organism>
<protein>
    <recommendedName>
        <fullName evidence="5">FAD-binding domain-containing protein</fullName>
    </recommendedName>
</protein>
<accession>A0A9P6FFZ7</accession>
<gene>
    <name evidence="6" type="ORF">EC957_004550</name>
</gene>
<sequence length="481" mass="52893">MATRTAEQQQQSQPTVLIVGAGLGGLMLGALMEKANIPYTIIERSTTVKPLGSAMAIGGTLLGLFEQLGILDEFVSLAKWFTQSTLLNEAGETIVTTNHLHVQELTGYRSYIVARPCLYSLLLKQIPAHKIHFGKRILTVTEDKDDDDKVHIKAADGTTYQGDILVGADGAYSAIRQRIYEKLNTEGTLPKSDQEDLPFSCTCLVGQTNVLDVEEFPELKDDKCLFIATLGNEKPYSWVVFGTASGSICFMVLHHLDRTTSRAAQEQRFKNCENSEWGTFAAQSMCDETRAFPISIGAGKMTLGDLYDRTPKELITKVMLEEKVFTTWHSGRTVLLGDACHKVHPAGGQGAVTAMHDAVALANLIYALPSTKLSDIQQTFTEYQAERLPLATEAFDSSRALAKGMEKGLGGVVALWISKHIPQWLWKIFWAKRVKFRPQIAFLKEAESKGTSPPKSPFSYEKARAVYEKRQGAAAAAPAVI</sequence>
<evidence type="ECO:0000256" key="4">
    <source>
        <dbReference type="ARBA" id="ARBA00023002"/>
    </source>
</evidence>
<name>A0A9P6FFZ7_9FUNG</name>
<dbReference type="Pfam" id="PF01494">
    <property type="entry name" value="FAD_binding_3"/>
    <property type="match status" value="2"/>
</dbReference>
<reference evidence="6" key="1">
    <citation type="journal article" date="2020" name="Fungal Divers.">
        <title>Resolving the Mortierellaceae phylogeny through synthesis of multi-gene phylogenetics and phylogenomics.</title>
        <authorList>
            <person name="Vandepol N."/>
            <person name="Liber J."/>
            <person name="Desiro A."/>
            <person name="Na H."/>
            <person name="Kennedy M."/>
            <person name="Barry K."/>
            <person name="Grigoriev I.V."/>
            <person name="Miller A.N."/>
            <person name="O'Donnell K."/>
            <person name="Stajich J.E."/>
            <person name="Bonito G."/>
        </authorList>
    </citation>
    <scope>NUCLEOTIDE SEQUENCE</scope>
    <source>
        <strain evidence="6">NRRL 2591</strain>
    </source>
</reference>
<evidence type="ECO:0000256" key="3">
    <source>
        <dbReference type="ARBA" id="ARBA00022827"/>
    </source>
</evidence>
<keyword evidence="2" id="KW-0285">Flavoprotein</keyword>
<dbReference type="InterPro" id="IPR050562">
    <property type="entry name" value="FAD_mOase_fung"/>
</dbReference>
<dbReference type="Proteomes" id="UP000723463">
    <property type="component" value="Unassembled WGS sequence"/>
</dbReference>
<feature type="domain" description="FAD-binding" evidence="5">
    <location>
        <begin position="15"/>
        <end position="189"/>
    </location>
</feature>
<dbReference type="AlphaFoldDB" id="A0A9P6FFZ7"/>
<evidence type="ECO:0000259" key="5">
    <source>
        <dbReference type="Pfam" id="PF01494"/>
    </source>
</evidence>
<dbReference type="EMBL" id="JAAAXW010000021">
    <property type="protein sequence ID" value="KAF9549250.1"/>
    <property type="molecule type" value="Genomic_DNA"/>
</dbReference>
<dbReference type="GO" id="GO:0004497">
    <property type="term" value="F:monooxygenase activity"/>
    <property type="evidence" value="ECO:0007669"/>
    <property type="project" value="InterPro"/>
</dbReference>
<keyword evidence="4" id="KW-0560">Oxidoreductase</keyword>
<keyword evidence="3" id="KW-0274">FAD</keyword>
<dbReference type="PANTHER" id="PTHR47356:SF2">
    <property type="entry name" value="FAD-BINDING DOMAIN-CONTAINING PROTEIN-RELATED"/>
    <property type="match status" value="1"/>
</dbReference>
<dbReference type="InterPro" id="IPR002938">
    <property type="entry name" value="FAD-bd"/>
</dbReference>
<evidence type="ECO:0000313" key="6">
    <source>
        <dbReference type="EMBL" id="KAF9549250.1"/>
    </source>
</evidence>
<evidence type="ECO:0000313" key="7">
    <source>
        <dbReference type="Proteomes" id="UP000723463"/>
    </source>
</evidence>
<dbReference type="GO" id="GO:0071949">
    <property type="term" value="F:FAD binding"/>
    <property type="evidence" value="ECO:0007669"/>
    <property type="project" value="InterPro"/>
</dbReference>
<dbReference type="Gene3D" id="3.50.50.60">
    <property type="entry name" value="FAD/NAD(P)-binding domain"/>
    <property type="match status" value="1"/>
</dbReference>
<dbReference type="SUPFAM" id="SSF51905">
    <property type="entry name" value="FAD/NAD(P)-binding domain"/>
    <property type="match status" value="1"/>
</dbReference>
<proteinExistence type="inferred from homology"/>
<keyword evidence="7" id="KW-1185">Reference proteome</keyword>
<comment type="caution">
    <text evidence="6">The sequence shown here is derived from an EMBL/GenBank/DDBJ whole genome shotgun (WGS) entry which is preliminary data.</text>
</comment>
<comment type="similarity">
    <text evidence="1">Belongs to the paxM FAD-dependent monooxygenase family.</text>
</comment>